<comment type="caution">
    <text evidence="2">The sequence shown here is derived from an EMBL/GenBank/DDBJ whole genome shotgun (WGS) entry which is preliminary data.</text>
</comment>
<gene>
    <name evidence="2" type="ORF">LMH87_011157</name>
</gene>
<dbReference type="EMBL" id="JAJHUN010000009">
    <property type="protein sequence ID" value="KAJ4150405.1"/>
    <property type="molecule type" value="Genomic_DNA"/>
</dbReference>
<proteinExistence type="predicted"/>
<feature type="signal peptide" evidence="1">
    <location>
        <begin position="1"/>
        <end position="19"/>
    </location>
</feature>
<evidence type="ECO:0000313" key="3">
    <source>
        <dbReference type="Proteomes" id="UP001144673"/>
    </source>
</evidence>
<evidence type="ECO:0008006" key="4">
    <source>
        <dbReference type="Google" id="ProtNLM"/>
    </source>
</evidence>
<dbReference type="Proteomes" id="UP001144673">
    <property type="component" value="Chromosome 4"/>
</dbReference>
<dbReference type="GeneID" id="80898316"/>
<keyword evidence="1" id="KW-0732">Signal</keyword>
<evidence type="ECO:0000313" key="2">
    <source>
        <dbReference type="EMBL" id="KAJ4150405.1"/>
    </source>
</evidence>
<organism evidence="2 3">
    <name type="scientific">Akanthomyces muscarius</name>
    <name type="common">Entomopathogenic fungus</name>
    <name type="synonym">Lecanicillium muscarium</name>
    <dbReference type="NCBI Taxonomy" id="2231603"/>
    <lineage>
        <taxon>Eukaryota</taxon>
        <taxon>Fungi</taxon>
        <taxon>Dikarya</taxon>
        <taxon>Ascomycota</taxon>
        <taxon>Pezizomycotina</taxon>
        <taxon>Sordariomycetes</taxon>
        <taxon>Hypocreomycetidae</taxon>
        <taxon>Hypocreales</taxon>
        <taxon>Cordycipitaceae</taxon>
        <taxon>Akanthomyces</taxon>
    </lineage>
</organism>
<name>A0A9W8QAY3_AKAMU</name>
<evidence type="ECO:0000256" key="1">
    <source>
        <dbReference type="SAM" id="SignalP"/>
    </source>
</evidence>
<keyword evidence="3" id="KW-1185">Reference proteome</keyword>
<reference evidence="2" key="1">
    <citation type="journal article" date="2023" name="Access Microbiol">
        <title>De-novo genome assembly for Akanthomyces muscarius, a biocontrol agent of insect agricultural pests.</title>
        <authorList>
            <person name="Erdos Z."/>
            <person name="Studholme D.J."/>
            <person name="Raymond B."/>
            <person name="Sharma M."/>
        </authorList>
    </citation>
    <scope>NUCLEOTIDE SEQUENCE</scope>
    <source>
        <strain evidence="2">Ve6</strain>
    </source>
</reference>
<dbReference type="RefSeq" id="XP_056052119.1">
    <property type="nucleotide sequence ID" value="XM_056200251.1"/>
</dbReference>
<accession>A0A9W8QAY3</accession>
<sequence length="153" mass="16529">MKFHALLITIYILLGQAQAGLFGTTPLQDLRSAVEGMDSTLSNWGGGALGLIPIAVQAEALQTRIRNTKTSFQTLGARTEQMDGPILKDGQAALDSLGHAMTTVASSAGKFRKVPMGVPIINLPQNEIIYLIHTEINKGILAALRLIRPWQLR</sequence>
<dbReference type="KEGG" id="amus:LMH87_011157"/>
<protein>
    <recommendedName>
        <fullName evidence="4">Cell wall galactomannoprotein</fullName>
    </recommendedName>
</protein>
<feature type="chain" id="PRO_5040748577" description="Cell wall galactomannoprotein" evidence="1">
    <location>
        <begin position="20"/>
        <end position="153"/>
    </location>
</feature>
<dbReference type="AlphaFoldDB" id="A0A9W8QAY3"/>